<protein>
    <submittedName>
        <fullName evidence="2">15-cis-phytoene desaturase</fullName>
        <ecNumber evidence="2">1.3.5.5</ecNumber>
    </submittedName>
</protein>
<dbReference type="RefSeq" id="WP_146513598.1">
    <property type="nucleotide sequence ID" value="NZ_SJPI01000001.1"/>
</dbReference>
<dbReference type="AlphaFoldDB" id="A0A5C5WS08"/>
<dbReference type="OrthoDB" id="9767561at2"/>
<dbReference type="Pfam" id="PF01593">
    <property type="entry name" value="Amino_oxidase"/>
    <property type="match status" value="1"/>
</dbReference>
<dbReference type="GO" id="GO:0016491">
    <property type="term" value="F:oxidoreductase activity"/>
    <property type="evidence" value="ECO:0007669"/>
    <property type="project" value="UniProtKB-KW"/>
</dbReference>
<dbReference type="Gene3D" id="3.90.660.20">
    <property type="entry name" value="Protoporphyrinogen oxidase, mitochondrial, domain 2"/>
    <property type="match status" value="1"/>
</dbReference>
<keyword evidence="3" id="KW-1185">Reference proteome</keyword>
<evidence type="ECO:0000313" key="3">
    <source>
        <dbReference type="Proteomes" id="UP000316598"/>
    </source>
</evidence>
<dbReference type="InterPro" id="IPR036188">
    <property type="entry name" value="FAD/NAD-bd_sf"/>
</dbReference>
<reference evidence="2 3" key="1">
    <citation type="submission" date="2019-02" db="EMBL/GenBank/DDBJ databases">
        <title>Deep-cultivation of Planctomycetes and their phenomic and genomic characterization uncovers novel biology.</title>
        <authorList>
            <person name="Wiegand S."/>
            <person name="Jogler M."/>
            <person name="Boedeker C."/>
            <person name="Pinto D."/>
            <person name="Vollmers J."/>
            <person name="Rivas-Marin E."/>
            <person name="Kohn T."/>
            <person name="Peeters S.H."/>
            <person name="Heuer A."/>
            <person name="Rast P."/>
            <person name="Oberbeckmann S."/>
            <person name="Bunk B."/>
            <person name="Jeske O."/>
            <person name="Meyerdierks A."/>
            <person name="Storesund J.E."/>
            <person name="Kallscheuer N."/>
            <person name="Luecker S."/>
            <person name="Lage O.M."/>
            <person name="Pohl T."/>
            <person name="Merkel B.J."/>
            <person name="Hornburger P."/>
            <person name="Mueller R.-W."/>
            <person name="Bruemmer F."/>
            <person name="Labrenz M."/>
            <person name="Spormann A.M."/>
            <person name="Op Den Camp H."/>
            <person name="Overmann J."/>
            <person name="Amann R."/>
            <person name="Jetten M.S.M."/>
            <person name="Mascher T."/>
            <person name="Medema M.H."/>
            <person name="Devos D.P."/>
            <person name="Kaster A.-K."/>
            <person name="Ovreas L."/>
            <person name="Rohde M."/>
            <person name="Galperin M.Y."/>
            <person name="Jogler C."/>
        </authorList>
    </citation>
    <scope>NUCLEOTIDE SEQUENCE [LARGE SCALE GENOMIC DNA]</scope>
    <source>
        <strain evidence="2 3">Pla22</strain>
    </source>
</reference>
<evidence type="ECO:0000313" key="2">
    <source>
        <dbReference type="EMBL" id="TWT53367.1"/>
    </source>
</evidence>
<dbReference type="Gene3D" id="3.50.50.60">
    <property type="entry name" value="FAD/NAD(P)-binding domain"/>
    <property type="match status" value="1"/>
</dbReference>
<dbReference type="InterPro" id="IPR002937">
    <property type="entry name" value="Amino_oxidase"/>
</dbReference>
<gene>
    <name evidence="2" type="primary">pds_2</name>
    <name evidence="2" type="ORF">Pla22_09960</name>
</gene>
<dbReference type="PROSITE" id="PS51257">
    <property type="entry name" value="PROKAR_LIPOPROTEIN"/>
    <property type="match status" value="1"/>
</dbReference>
<organism evidence="2 3">
    <name type="scientific">Rubripirellula amarantea</name>
    <dbReference type="NCBI Taxonomy" id="2527999"/>
    <lineage>
        <taxon>Bacteria</taxon>
        <taxon>Pseudomonadati</taxon>
        <taxon>Planctomycetota</taxon>
        <taxon>Planctomycetia</taxon>
        <taxon>Pirellulales</taxon>
        <taxon>Pirellulaceae</taxon>
        <taxon>Rubripirellula</taxon>
    </lineage>
</organism>
<dbReference type="PANTHER" id="PTHR42841">
    <property type="entry name" value="AMINE OXIDASE"/>
    <property type="match status" value="1"/>
</dbReference>
<dbReference type="SUPFAM" id="SSF51905">
    <property type="entry name" value="FAD/NAD(P)-binding domain"/>
    <property type="match status" value="1"/>
</dbReference>
<dbReference type="Proteomes" id="UP000316598">
    <property type="component" value="Unassembled WGS sequence"/>
</dbReference>
<name>A0A5C5WS08_9BACT</name>
<accession>A0A5C5WS08</accession>
<sequence>MSTNPDRPIVIVGAGLAGLSCALKLAEAGRAVTVLEASNRVGGRVRTDVVDGYTLDHGFQVLLTAYPACQQLLNYDQLELRKFDSGALIRNQGKFTTLGDPWNRPMDAIATAFNPAGTLRDKLKIAKLRHQARKSSLEQIYSGPDQPTLEFLKSEGFSDAMIHRFFEPFIGGVFLDESLSVSSRMFQFVFRFFAEGDVAIPARGMSAIPRQLCDNLPRGTVRLQTSVTSIAGSSVCLSNGEKIEADKIVVATESDAAARLTGMESLKTQWNRTTNIYFAADNIPSQSKMLILRGDETGPIQSATVISNVAPEYAPPGKGLISVSLGSTDDDDANNKKTSHENNTSCEVLDSEVRQQLAAWFGESARGWRRLATFQIPFGLPNRTLDPILRSVRASDHGGPEHLFICGDYCETPSIQGAMNSGLRAAAAVLA</sequence>
<dbReference type="Gene3D" id="1.10.3110.10">
    <property type="entry name" value="protoporphyrinogen ix oxidase, domain 3"/>
    <property type="match status" value="1"/>
</dbReference>
<feature type="domain" description="Amine oxidase" evidence="1">
    <location>
        <begin position="16"/>
        <end position="430"/>
    </location>
</feature>
<comment type="caution">
    <text evidence="2">The sequence shown here is derived from an EMBL/GenBank/DDBJ whole genome shotgun (WGS) entry which is preliminary data.</text>
</comment>
<dbReference type="EMBL" id="SJPI01000001">
    <property type="protein sequence ID" value="TWT53367.1"/>
    <property type="molecule type" value="Genomic_DNA"/>
</dbReference>
<proteinExistence type="predicted"/>
<evidence type="ECO:0000259" key="1">
    <source>
        <dbReference type="Pfam" id="PF01593"/>
    </source>
</evidence>
<keyword evidence="2" id="KW-0560">Oxidoreductase</keyword>
<dbReference type="EC" id="1.3.5.5" evidence="2"/>